<name>F6G7A5_RALS8</name>
<proteinExistence type="predicted"/>
<dbReference type="KEGG" id="rsn:RSPO_m00127"/>
<dbReference type="EMBL" id="CP002820">
    <property type="protein sequence ID" value="AEG70769.1"/>
    <property type="molecule type" value="Genomic_DNA"/>
</dbReference>
<geneLocation type="plasmid" evidence="2"/>
<organism evidence="1 2">
    <name type="scientific">Ralstonia solanacearum (strain Po82)</name>
    <dbReference type="NCBI Taxonomy" id="1031711"/>
    <lineage>
        <taxon>Bacteria</taxon>
        <taxon>Pseudomonadati</taxon>
        <taxon>Pseudomonadota</taxon>
        <taxon>Betaproteobacteria</taxon>
        <taxon>Burkholderiales</taxon>
        <taxon>Burkholderiaceae</taxon>
        <taxon>Ralstonia</taxon>
        <taxon>Ralstonia solanacearum species complex</taxon>
    </lineage>
</organism>
<evidence type="ECO:0000313" key="2">
    <source>
        <dbReference type="Proteomes" id="UP000007953"/>
    </source>
</evidence>
<evidence type="ECO:0000313" key="1">
    <source>
        <dbReference type="EMBL" id="AEG70769.1"/>
    </source>
</evidence>
<dbReference type="AlphaFoldDB" id="F6G7A5"/>
<reference evidence="1 2" key="1">
    <citation type="journal article" date="2011" name="J. Bacteriol.">
        <title>Complete genome sequence of the plant pathogen Ralstonia solanacearum strain Po82.</title>
        <authorList>
            <person name="Xu J."/>
            <person name="Zheng H.J."/>
            <person name="Liu L."/>
            <person name="Pan Z.C."/>
            <person name="Prior P."/>
            <person name="Tang B."/>
            <person name="Xu J.S."/>
            <person name="Zhang H."/>
            <person name="Tian Q."/>
            <person name="Zhang L.Q."/>
            <person name="Feng J."/>
        </authorList>
    </citation>
    <scope>NUCLEOTIDE SEQUENCE [LARGE SCALE GENOMIC DNA]</scope>
    <source>
        <strain evidence="2">Po82</strain>
    </source>
</reference>
<dbReference type="Proteomes" id="UP000007953">
    <property type="component" value="Plasmid megaplasmid"/>
</dbReference>
<sequence>MCGLEVSPMPTGMASGYACLDRIGAFPDVIVKPSDVRSGPIRLS</sequence>
<protein>
    <submittedName>
        <fullName evidence="1">Uncharacterized protein</fullName>
    </submittedName>
</protein>
<dbReference type="HOGENOM" id="CLU_3221114_0_0_4"/>
<keyword evidence="1" id="KW-0614">Plasmid</keyword>
<gene>
    <name evidence="1" type="ordered locus">RSPO_m00127</name>
</gene>
<accession>F6G7A5</accession>